<dbReference type="GO" id="GO:0070187">
    <property type="term" value="C:shelterin complex"/>
    <property type="evidence" value="ECO:0007669"/>
    <property type="project" value="TreeGrafter"/>
</dbReference>
<feature type="compositionally biased region" description="Polar residues" evidence="3">
    <location>
        <begin position="231"/>
        <end position="248"/>
    </location>
</feature>
<protein>
    <recommendedName>
        <fullName evidence="4">BRCT domain-containing protein</fullName>
    </recommendedName>
</protein>
<feature type="compositionally biased region" description="Low complexity" evidence="3">
    <location>
        <begin position="218"/>
        <end position="230"/>
    </location>
</feature>
<comment type="subcellular location">
    <subcellularLocation>
        <location evidence="1">Nucleus</location>
    </subcellularLocation>
</comment>
<dbReference type="SUPFAM" id="SSF52113">
    <property type="entry name" value="BRCT domain"/>
    <property type="match status" value="1"/>
</dbReference>
<evidence type="ECO:0000256" key="2">
    <source>
        <dbReference type="ARBA" id="ARBA00023242"/>
    </source>
</evidence>
<gene>
    <name evidence="5" type="ORF">F444_09727</name>
</gene>
<dbReference type="Gene3D" id="1.10.10.60">
    <property type="entry name" value="Homeodomain-like"/>
    <property type="match status" value="1"/>
</dbReference>
<dbReference type="OrthoDB" id="435460at2759"/>
<dbReference type="GO" id="GO:0031848">
    <property type="term" value="P:protection from non-homologous end joining at telomere"/>
    <property type="evidence" value="ECO:0007669"/>
    <property type="project" value="TreeGrafter"/>
</dbReference>
<evidence type="ECO:0000259" key="4">
    <source>
        <dbReference type="PROSITE" id="PS50172"/>
    </source>
</evidence>
<dbReference type="AlphaFoldDB" id="A0A081A6N7"/>
<dbReference type="EMBL" id="ANJA01001784">
    <property type="protein sequence ID" value="ETO74548.1"/>
    <property type="molecule type" value="Genomic_DNA"/>
</dbReference>
<feature type="compositionally biased region" description="Basic and acidic residues" evidence="3">
    <location>
        <begin position="250"/>
        <end position="264"/>
    </location>
</feature>
<dbReference type="GO" id="GO:0042162">
    <property type="term" value="F:telomeric DNA binding"/>
    <property type="evidence" value="ECO:0007669"/>
    <property type="project" value="TreeGrafter"/>
</dbReference>
<feature type="domain" description="BRCT" evidence="4">
    <location>
        <begin position="14"/>
        <end position="95"/>
    </location>
</feature>
<dbReference type="InterPro" id="IPR036420">
    <property type="entry name" value="BRCT_dom_sf"/>
</dbReference>
<feature type="region of interest" description="Disordered" evidence="3">
    <location>
        <begin position="194"/>
        <end position="316"/>
    </location>
</feature>
<feature type="compositionally biased region" description="Basic and acidic residues" evidence="3">
    <location>
        <begin position="304"/>
        <end position="316"/>
    </location>
</feature>
<dbReference type="InterPro" id="IPR001357">
    <property type="entry name" value="BRCT_dom"/>
</dbReference>
<proteinExistence type="predicted"/>
<evidence type="ECO:0000256" key="3">
    <source>
        <dbReference type="SAM" id="MobiDB-lite"/>
    </source>
</evidence>
<name>A0A081A6N7_PHYNI</name>
<dbReference type="PANTHER" id="PTHR16466">
    <property type="entry name" value="TELOMERE REPEAT-BINDING FACTOR 2-INTERACTING PROTEIN 1"/>
    <property type="match status" value="1"/>
</dbReference>
<dbReference type="Pfam" id="PF16589">
    <property type="entry name" value="BRCT_2"/>
    <property type="match status" value="1"/>
</dbReference>
<evidence type="ECO:0000256" key="1">
    <source>
        <dbReference type="ARBA" id="ARBA00004123"/>
    </source>
</evidence>
<keyword evidence="2" id="KW-0539">Nucleus</keyword>
<reference evidence="5 6" key="1">
    <citation type="submission" date="2013-11" db="EMBL/GenBank/DDBJ databases">
        <title>The Genome Sequence of Phytophthora parasitica P1976.</title>
        <authorList>
            <consortium name="The Broad Institute Genomics Platform"/>
            <person name="Russ C."/>
            <person name="Tyler B."/>
            <person name="Panabieres F."/>
            <person name="Shan W."/>
            <person name="Tripathy S."/>
            <person name="Grunwald N."/>
            <person name="Machado M."/>
            <person name="Johnson C.S."/>
            <person name="Walker B."/>
            <person name="Young S."/>
            <person name="Zeng Q."/>
            <person name="Gargeya S."/>
            <person name="Fitzgerald M."/>
            <person name="Haas B."/>
            <person name="Abouelleil A."/>
            <person name="Allen A.W."/>
            <person name="Alvarado L."/>
            <person name="Arachchi H.M."/>
            <person name="Berlin A.M."/>
            <person name="Chapman S.B."/>
            <person name="Gainer-Dewar J."/>
            <person name="Goldberg J."/>
            <person name="Griggs A."/>
            <person name="Gujja S."/>
            <person name="Hansen M."/>
            <person name="Howarth C."/>
            <person name="Imamovic A."/>
            <person name="Ireland A."/>
            <person name="Larimer J."/>
            <person name="McCowan C."/>
            <person name="Murphy C."/>
            <person name="Pearson M."/>
            <person name="Poon T.W."/>
            <person name="Priest M."/>
            <person name="Roberts A."/>
            <person name="Saif S."/>
            <person name="Shea T."/>
            <person name="Sisk P."/>
            <person name="Sykes S."/>
            <person name="Wortman J."/>
            <person name="Nusbaum C."/>
            <person name="Birren B."/>
        </authorList>
    </citation>
    <scope>NUCLEOTIDE SEQUENCE [LARGE SCALE GENOMIC DNA]</scope>
    <source>
        <strain evidence="5 6">P1976</strain>
    </source>
</reference>
<dbReference type="CDD" id="cd11655">
    <property type="entry name" value="rap1_myb-like"/>
    <property type="match status" value="1"/>
</dbReference>
<dbReference type="PROSITE" id="PS50172">
    <property type="entry name" value="BRCT"/>
    <property type="match status" value="1"/>
</dbReference>
<dbReference type="InterPro" id="IPR039595">
    <property type="entry name" value="TE2IP/Rap1"/>
</dbReference>
<evidence type="ECO:0000313" key="6">
    <source>
        <dbReference type="Proteomes" id="UP000028582"/>
    </source>
</evidence>
<dbReference type="Proteomes" id="UP000028582">
    <property type="component" value="Unassembled WGS sequence"/>
</dbReference>
<organism evidence="5 6">
    <name type="scientific">Phytophthora nicotianae P1976</name>
    <dbReference type="NCBI Taxonomy" id="1317066"/>
    <lineage>
        <taxon>Eukaryota</taxon>
        <taxon>Sar</taxon>
        <taxon>Stramenopiles</taxon>
        <taxon>Oomycota</taxon>
        <taxon>Peronosporomycetes</taxon>
        <taxon>Peronosporales</taxon>
        <taxon>Peronosporaceae</taxon>
        <taxon>Phytophthora</taxon>
    </lineage>
</organism>
<accession>A0A081A6N7</accession>
<comment type="caution">
    <text evidence="5">The sequence shown here is derived from an EMBL/GenBank/DDBJ whole genome shotgun (WGS) entry which is preliminary data.</text>
</comment>
<dbReference type="PANTHER" id="PTHR16466:SF6">
    <property type="entry name" value="TELOMERIC REPEAT-BINDING FACTOR 2-INTERACTING PROTEIN 1"/>
    <property type="match status" value="1"/>
</dbReference>
<feature type="compositionally biased region" description="Polar residues" evidence="3">
    <location>
        <begin position="268"/>
        <end position="286"/>
    </location>
</feature>
<dbReference type="GO" id="GO:0010833">
    <property type="term" value="P:telomere maintenance via telomere lengthening"/>
    <property type="evidence" value="ECO:0007669"/>
    <property type="project" value="TreeGrafter"/>
</dbReference>
<sequence length="499" mass="55780">MSPKLNPTSGIARKMTSLFKELCFYLAPKLSDADKADLEKAIVQNGGVISDTPADATQLVDYDKLDVRHPERIATDFIKESVASRALQDPEKYSGKIFTLHQEKRRGKRRGRIPYSLEDDARMLHFAKSRDWKSMSSIPVSVWKLAESERVTLHPALSMHEHFRKQLQRKTPIEQRIIMSKAAAMIRARLLEQEAEGEEERQEMLSSTGFRDAATPESTTSTQSRGSQRTPISASRQIATTSEPNTIESGLKEIEEEKYSDRIRHNQPAPSQDTPTQLTPATPRDQSTGHKRKRSSVAAASQESRQDTGESDVENKRGGEYGIYFRCAWTELVQDQQKRRMLQRFFEPSPAPAPQQRASSTDSVVSDQDTATVVFEDGNSSENGSEPLQTSAVQIEFATDEITDHLIVQLQIDTQANVPSVMHALYCCSGDVDLARAFLKGASVPDLWSPEDDLLLVTLVAQENIDRSEVAAAVARGDFDSMQVARDAGAIWKRVQFLR</sequence>
<evidence type="ECO:0000313" key="5">
    <source>
        <dbReference type="EMBL" id="ETO74548.1"/>
    </source>
</evidence>